<name>A0A1F8CI76_9BACT</name>
<organism evidence="2 3">
    <name type="scientific">Candidatus Woesebacteria bacterium RIFOXYA1_FULL_43_9</name>
    <dbReference type="NCBI Taxonomy" id="1802534"/>
    <lineage>
        <taxon>Bacteria</taxon>
        <taxon>Candidatus Woeseibacteriota</taxon>
    </lineage>
</organism>
<keyword evidence="1" id="KW-1133">Transmembrane helix</keyword>
<dbReference type="Proteomes" id="UP000179241">
    <property type="component" value="Unassembled WGS sequence"/>
</dbReference>
<gene>
    <name evidence="2" type="ORF">A2188_03495</name>
</gene>
<dbReference type="InterPro" id="IPR008969">
    <property type="entry name" value="CarboxyPept-like_regulatory"/>
</dbReference>
<dbReference type="AlphaFoldDB" id="A0A1F8CI76"/>
<comment type="caution">
    <text evidence="2">The sequence shown here is derived from an EMBL/GenBank/DDBJ whole genome shotgun (WGS) entry which is preliminary data.</text>
</comment>
<reference evidence="2 3" key="1">
    <citation type="journal article" date="2016" name="Nat. Commun.">
        <title>Thousands of microbial genomes shed light on interconnected biogeochemical processes in an aquifer system.</title>
        <authorList>
            <person name="Anantharaman K."/>
            <person name="Brown C.T."/>
            <person name="Hug L.A."/>
            <person name="Sharon I."/>
            <person name="Castelle C.J."/>
            <person name="Probst A.J."/>
            <person name="Thomas B.C."/>
            <person name="Singh A."/>
            <person name="Wilkins M.J."/>
            <person name="Karaoz U."/>
            <person name="Brodie E.L."/>
            <person name="Williams K.H."/>
            <person name="Hubbard S.S."/>
            <person name="Banfield J.F."/>
        </authorList>
    </citation>
    <scope>NUCLEOTIDE SEQUENCE [LARGE SCALE GENOMIC DNA]</scope>
</reference>
<sequence>MFESHPIPQQISSYQFRLVGDMTLKQFFQLAGGALMSLLFYSTGLHPIIKWPLMILSVGLGAALAFLPFEERPLSRWMLAFFHSIYSPTIFNWVKTPNTLKFFAPDDTTSVVQKILVPQNEALVKTAPVAKLDNEEKTLLDKITGLFVATPTLTVIPAEAVAKTPTIVPITQPINIPTRPKIITEEVVSGKATPSGPTPQAGNPAEQMVNPTFSPQAAPPSGPMIPNTLSGQVLDTEGGIVEGAILEIRDVAGRPVRALRSNKAGHFMVVTALSNGDYEIITEKNDFEFDPVSFKAEGVMIPSIYIKAKSHTVDPNAPYTGKPLIIN</sequence>
<feature type="transmembrane region" description="Helical" evidence="1">
    <location>
        <begin position="27"/>
        <end position="45"/>
    </location>
</feature>
<keyword evidence="1" id="KW-0472">Membrane</keyword>
<evidence type="ECO:0000256" key="1">
    <source>
        <dbReference type="SAM" id="Phobius"/>
    </source>
</evidence>
<proteinExistence type="predicted"/>
<evidence type="ECO:0000313" key="3">
    <source>
        <dbReference type="Proteomes" id="UP000179241"/>
    </source>
</evidence>
<protein>
    <submittedName>
        <fullName evidence="2">Uncharacterized protein</fullName>
    </submittedName>
</protein>
<evidence type="ECO:0000313" key="2">
    <source>
        <dbReference type="EMBL" id="OGM76047.1"/>
    </source>
</evidence>
<dbReference type="SUPFAM" id="SSF49464">
    <property type="entry name" value="Carboxypeptidase regulatory domain-like"/>
    <property type="match status" value="1"/>
</dbReference>
<dbReference type="EMBL" id="MGHU01000067">
    <property type="protein sequence ID" value="OGM76047.1"/>
    <property type="molecule type" value="Genomic_DNA"/>
</dbReference>
<keyword evidence="1" id="KW-0812">Transmembrane</keyword>
<accession>A0A1F8CI76</accession>